<dbReference type="Proteomes" id="UP001164965">
    <property type="component" value="Chromosome"/>
</dbReference>
<organism evidence="4 5">
    <name type="scientific">Rhodococcus antarcticus</name>
    <dbReference type="NCBI Taxonomy" id="2987751"/>
    <lineage>
        <taxon>Bacteria</taxon>
        <taxon>Bacillati</taxon>
        <taxon>Actinomycetota</taxon>
        <taxon>Actinomycetes</taxon>
        <taxon>Mycobacteriales</taxon>
        <taxon>Nocardiaceae</taxon>
        <taxon>Rhodococcus</taxon>
    </lineage>
</organism>
<feature type="transmembrane region" description="Helical" evidence="2">
    <location>
        <begin position="219"/>
        <end position="242"/>
    </location>
</feature>
<proteinExistence type="predicted"/>
<feature type="compositionally biased region" description="Basic and acidic residues" evidence="1">
    <location>
        <begin position="7"/>
        <end position="23"/>
    </location>
</feature>
<accession>A0ABY6NZK0</accession>
<dbReference type="PANTHER" id="PTHR43032:SF2">
    <property type="entry name" value="BLL0505 PROTEIN"/>
    <property type="match status" value="1"/>
</dbReference>
<evidence type="ECO:0000313" key="5">
    <source>
        <dbReference type="Proteomes" id="UP001164965"/>
    </source>
</evidence>
<dbReference type="InterPro" id="IPR008335">
    <property type="entry name" value="Mopterin_OxRdtase_euk"/>
</dbReference>
<reference evidence="4" key="1">
    <citation type="submission" date="2022-10" db="EMBL/GenBank/DDBJ databases">
        <title>Rhodococcus sp.75.</title>
        <authorList>
            <person name="Sun M."/>
        </authorList>
    </citation>
    <scope>NUCLEOTIDE SEQUENCE</scope>
    <source>
        <strain evidence="4">75</strain>
    </source>
</reference>
<feature type="transmembrane region" description="Helical" evidence="2">
    <location>
        <begin position="112"/>
        <end position="134"/>
    </location>
</feature>
<feature type="transmembrane region" description="Helical" evidence="2">
    <location>
        <begin position="78"/>
        <end position="100"/>
    </location>
</feature>
<evidence type="ECO:0000256" key="1">
    <source>
        <dbReference type="SAM" id="MobiDB-lite"/>
    </source>
</evidence>
<feature type="domain" description="Oxidoreductase molybdopterin-binding" evidence="3">
    <location>
        <begin position="274"/>
        <end position="406"/>
    </location>
</feature>
<dbReference type="Gene3D" id="3.90.420.10">
    <property type="entry name" value="Oxidoreductase, molybdopterin-binding domain"/>
    <property type="match status" value="1"/>
</dbReference>
<dbReference type="PRINTS" id="PR00407">
    <property type="entry name" value="EUMOPTERIN"/>
</dbReference>
<keyword evidence="2" id="KW-0472">Membrane</keyword>
<feature type="transmembrane region" description="Helical" evidence="2">
    <location>
        <begin position="146"/>
        <end position="170"/>
    </location>
</feature>
<name>A0ABY6NZK0_9NOCA</name>
<keyword evidence="2" id="KW-0812">Transmembrane</keyword>
<gene>
    <name evidence="4" type="ORF">RHODO2019_17210</name>
</gene>
<sequence length="407" mass="43524">MSTEEPTMLRDRLPGPAPHEHHFTSRLRTPTVTARIGLWLGIFFGISFVTGLLSHFLQNPPFFFTWPTRPVSLYRWTQGLHVVTGTASIPLLGIKLWSVYPKLFARFDLSSARAALVTVVERGSVTVLVGASLFQLLTGLFNTAQFYPWAFFFTTAHYAMAWVAIGALLVHIAIKLPVIRTALGVPVESTVDAATLEVTPATQDPADASLRRGPTRRTVLRGTWIAAGVAVLATAGVTVPLLRKVSVLATRSGQGPLGVPINRSAQAAGVREKATAPSWAVVVSGPNGSRSFTLADLNAMPQSTQSLPIACVEGWSASAVWTGVPVADLVAAVGGSTDADVSFRSFDTGLYGSSVLPARHARSRLTLLATRLNGEVLTLDHGYPARLIAPSRPGVTQTKWVSTMDVL</sequence>
<keyword evidence="5" id="KW-1185">Reference proteome</keyword>
<dbReference type="EMBL" id="CP110615">
    <property type="protein sequence ID" value="UZJ24817.1"/>
    <property type="molecule type" value="Genomic_DNA"/>
</dbReference>
<dbReference type="CDD" id="cd00321">
    <property type="entry name" value="SO_family_Moco"/>
    <property type="match status" value="1"/>
</dbReference>
<dbReference type="Pfam" id="PF00174">
    <property type="entry name" value="Oxidored_molyb"/>
    <property type="match status" value="1"/>
</dbReference>
<feature type="transmembrane region" description="Helical" evidence="2">
    <location>
        <begin position="36"/>
        <end position="58"/>
    </location>
</feature>
<feature type="region of interest" description="Disordered" evidence="1">
    <location>
        <begin position="1"/>
        <end position="23"/>
    </location>
</feature>
<dbReference type="InterPro" id="IPR036374">
    <property type="entry name" value="OxRdtase_Mopterin-bd_sf"/>
</dbReference>
<evidence type="ECO:0000256" key="2">
    <source>
        <dbReference type="SAM" id="Phobius"/>
    </source>
</evidence>
<protein>
    <submittedName>
        <fullName evidence="4">Molybdopterin-dependent oxidoreductase</fullName>
    </submittedName>
</protein>
<evidence type="ECO:0000259" key="3">
    <source>
        <dbReference type="Pfam" id="PF00174"/>
    </source>
</evidence>
<evidence type="ECO:0000313" key="4">
    <source>
        <dbReference type="EMBL" id="UZJ24817.1"/>
    </source>
</evidence>
<dbReference type="InterPro" id="IPR000572">
    <property type="entry name" value="OxRdtase_Mopterin-bd_dom"/>
</dbReference>
<dbReference type="PANTHER" id="PTHR43032">
    <property type="entry name" value="PROTEIN-METHIONINE-SULFOXIDE REDUCTASE"/>
    <property type="match status" value="1"/>
</dbReference>
<dbReference type="SUPFAM" id="SSF56524">
    <property type="entry name" value="Oxidoreductase molybdopterin-binding domain"/>
    <property type="match status" value="1"/>
</dbReference>
<keyword evidence="2" id="KW-1133">Transmembrane helix</keyword>